<accession>A0A7S4HR44</accession>
<proteinExistence type="predicted"/>
<dbReference type="InterPro" id="IPR039633">
    <property type="entry name" value="PAP"/>
</dbReference>
<evidence type="ECO:0000313" key="7">
    <source>
        <dbReference type="EMBL" id="CAE2206813.1"/>
    </source>
</evidence>
<feature type="region of interest" description="Disordered" evidence="4">
    <location>
        <begin position="591"/>
        <end position="619"/>
    </location>
</feature>
<feature type="region of interest" description="Disordered" evidence="4">
    <location>
        <begin position="155"/>
        <end position="185"/>
    </location>
</feature>
<feature type="chain" id="PRO_5030875130" description="Plastid lipid-associated protein/fibrillin conserved domain-containing protein" evidence="5">
    <location>
        <begin position="24"/>
        <end position="619"/>
    </location>
</feature>
<dbReference type="Pfam" id="PF04755">
    <property type="entry name" value="PAP_fibrillin"/>
    <property type="match status" value="1"/>
</dbReference>
<feature type="compositionally biased region" description="Basic and acidic residues" evidence="4">
    <location>
        <begin position="593"/>
        <end position="604"/>
    </location>
</feature>
<gene>
    <name evidence="7" type="ORF">OAUR00152_LOCUS2986</name>
</gene>
<evidence type="ECO:0000256" key="4">
    <source>
        <dbReference type="SAM" id="MobiDB-lite"/>
    </source>
</evidence>
<name>A0A7S4HR44_9STRA</name>
<reference evidence="7" key="1">
    <citation type="submission" date="2021-01" db="EMBL/GenBank/DDBJ databases">
        <authorList>
            <person name="Corre E."/>
            <person name="Pelletier E."/>
            <person name="Niang G."/>
            <person name="Scheremetjew M."/>
            <person name="Finn R."/>
            <person name="Kale V."/>
            <person name="Holt S."/>
            <person name="Cochrane G."/>
            <person name="Meng A."/>
            <person name="Brown T."/>
            <person name="Cohen L."/>
        </authorList>
    </citation>
    <scope>NUCLEOTIDE SEQUENCE</scope>
    <source>
        <strain evidence="7">Isolate 1302-5</strain>
    </source>
</reference>
<evidence type="ECO:0000256" key="3">
    <source>
        <dbReference type="SAM" id="Coils"/>
    </source>
</evidence>
<comment type="subcellular location">
    <subcellularLocation>
        <location evidence="1">Plastid</location>
    </subcellularLocation>
</comment>
<keyword evidence="2" id="KW-0934">Plastid</keyword>
<dbReference type="AlphaFoldDB" id="A0A7S4HR44"/>
<evidence type="ECO:0000256" key="1">
    <source>
        <dbReference type="ARBA" id="ARBA00004474"/>
    </source>
</evidence>
<feature type="compositionally biased region" description="Acidic residues" evidence="4">
    <location>
        <begin position="605"/>
        <end position="619"/>
    </location>
</feature>
<sequence length="619" mass="66527">MRLILSAAAVVALTLSSSTAASAFLPTLNRLNHNCNAPFADRSRCHISSHRRPALVRASTLSATPDDTSESETKSGGASIPSGTVTSEAKSRVLTLARRLSPQDGGDSASGVFVTDPDQKSELRRAVAELEAVSGATGERQRQLMVGDWTLLCTTNTPSGRPGGMSSVDKREGGGKKKKRGLPFKLPENPAREVQERIRDKVRKSFEVTQRIRTSEEEEGSINRVDNVIEFSPPFETLSDILPDSPLDALKNLKLNPLEVKKSKVSLIHDANVESTTPVLRTKISLKSIVLTIAGTSQYLEPEGADVLGLNVPLGEFLNGGYFDTTYVDENMRISRGSVGPTLDILRVFKRGGMYEEPIENAEADMVDHTPDESEPEVTDELQSGAEKLRDAVGDAVTDVVEIIDEDVKEIREKVEDVRDVVLGVAQDIVNVTAEDLKEVRKSVEAVGSVVEDAAENLAVSVSDSAVVVQKAAGDLRDAARGQIDEVAEDARDEVERAVKELEDQAEETLAAAVGKEDAGKMREAVDGAVEDVVDSVKNVTEALQDVVDDVATAVEGGIDNVQEVATDATAAMSDDMDNVRKAVEDVVEDAAEAVRPEAGKDDEDKTGEDEEKDDKEGK</sequence>
<feature type="coiled-coil region" evidence="3">
    <location>
        <begin position="485"/>
        <end position="519"/>
    </location>
</feature>
<dbReference type="PANTHER" id="PTHR31906">
    <property type="entry name" value="PLASTID-LIPID-ASSOCIATED PROTEIN 4, CHLOROPLASTIC-RELATED"/>
    <property type="match status" value="1"/>
</dbReference>
<organism evidence="7">
    <name type="scientific">Odontella aurita</name>
    <dbReference type="NCBI Taxonomy" id="265563"/>
    <lineage>
        <taxon>Eukaryota</taxon>
        <taxon>Sar</taxon>
        <taxon>Stramenopiles</taxon>
        <taxon>Ochrophyta</taxon>
        <taxon>Bacillariophyta</taxon>
        <taxon>Mediophyceae</taxon>
        <taxon>Biddulphiophycidae</taxon>
        <taxon>Eupodiscales</taxon>
        <taxon>Odontellaceae</taxon>
        <taxon>Odontella</taxon>
    </lineage>
</organism>
<protein>
    <recommendedName>
        <fullName evidence="6">Plastid lipid-associated protein/fibrillin conserved domain-containing protein</fullName>
    </recommendedName>
</protein>
<feature type="signal peptide" evidence="5">
    <location>
        <begin position="1"/>
        <end position="23"/>
    </location>
</feature>
<keyword evidence="5" id="KW-0732">Signal</keyword>
<feature type="region of interest" description="Disordered" evidence="4">
    <location>
        <begin position="56"/>
        <end position="88"/>
    </location>
</feature>
<dbReference type="EMBL" id="HBKQ01004368">
    <property type="protein sequence ID" value="CAE2206813.1"/>
    <property type="molecule type" value="Transcribed_RNA"/>
</dbReference>
<evidence type="ECO:0000256" key="2">
    <source>
        <dbReference type="ARBA" id="ARBA00022640"/>
    </source>
</evidence>
<keyword evidence="3" id="KW-0175">Coiled coil</keyword>
<evidence type="ECO:0000259" key="6">
    <source>
        <dbReference type="Pfam" id="PF04755"/>
    </source>
</evidence>
<feature type="domain" description="Plastid lipid-associated protein/fibrillin conserved" evidence="6">
    <location>
        <begin position="268"/>
        <end position="341"/>
    </location>
</feature>
<dbReference type="SUPFAM" id="SSF58113">
    <property type="entry name" value="Apolipoprotein A-I"/>
    <property type="match status" value="1"/>
</dbReference>
<dbReference type="Gene3D" id="1.20.120.20">
    <property type="entry name" value="Apolipoprotein"/>
    <property type="match status" value="2"/>
</dbReference>
<dbReference type="InterPro" id="IPR006843">
    <property type="entry name" value="PAP/fibrillin_dom"/>
</dbReference>
<evidence type="ECO:0000256" key="5">
    <source>
        <dbReference type="SAM" id="SignalP"/>
    </source>
</evidence>
<dbReference type="GO" id="GO:0009536">
    <property type="term" value="C:plastid"/>
    <property type="evidence" value="ECO:0007669"/>
    <property type="project" value="UniProtKB-SubCell"/>
</dbReference>